<protein>
    <submittedName>
        <fullName evidence="2">Uncharacterized protein</fullName>
    </submittedName>
</protein>
<dbReference type="EMBL" id="ML145108">
    <property type="protein sequence ID" value="TBU60064.1"/>
    <property type="molecule type" value="Genomic_DNA"/>
</dbReference>
<organism evidence="2 3">
    <name type="scientific">Dichomitus squalens</name>
    <dbReference type="NCBI Taxonomy" id="114155"/>
    <lineage>
        <taxon>Eukaryota</taxon>
        <taxon>Fungi</taxon>
        <taxon>Dikarya</taxon>
        <taxon>Basidiomycota</taxon>
        <taxon>Agaricomycotina</taxon>
        <taxon>Agaricomycetes</taxon>
        <taxon>Polyporales</taxon>
        <taxon>Polyporaceae</taxon>
        <taxon>Dichomitus</taxon>
    </lineage>
</organism>
<sequence>MFQTHIHGIFKCFQRWNRVGQWLRCGRVGARPRISGDPSTPPGAGHATLIFTSAVRDIGSLTRSCIQGGHHQYAAEGHTGNVSELHFRAATVTLQFHPRSFCCITTTPPPPWPRGILPVTSSATEVSPTCQKPRDQARSDKTHQVVH</sequence>
<proteinExistence type="predicted"/>
<evidence type="ECO:0000313" key="3">
    <source>
        <dbReference type="Proteomes" id="UP000292082"/>
    </source>
</evidence>
<feature type="region of interest" description="Disordered" evidence="1">
    <location>
        <begin position="122"/>
        <end position="147"/>
    </location>
</feature>
<reference evidence="2 3" key="1">
    <citation type="submission" date="2019-01" db="EMBL/GenBank/DDBJ databases">
        <title>Draft genome sequences of three monokaryotic isolates of the white-rot basidiomycete fungus Dichomitus squalens.</title>
        <authorList>
            <consortium name="DOE Joint Genome Institute"/>
            <person name="Lopez S.C."/>
            <person name="Andreopoulos B."/>
            <person name="Pangilinan J."/>
            <person name="Lipzen A."/>
            <person name="Riley R."/>
            <person name="Ahrendt S."/>
            <person name="Ng V."/>
            <person name="Barry K."/>
            <person name="Daum C."/>
            <person name="Grigoriev I.V."/>
            <person name="Hilden K.S."/>
            <person name="Makela M.R."/>
            <person name="de Vries R.P."/>
        </authorList>
    </citation>
    <scope>NUCLEOTIDE SEQUENCE [LARGE SCALE GENOMIC DNA]</scope>
    <source>
        <strain evidence="2 3">CBS 464.89</strain>
    </source>
</reference>
<evidence type="ECO:0000313" key="2">
    <source>
        <dbReference type="EMBL" id="TBU60064.1"/>
    </source>
</evidence>
<dbReference type="Proteomes" id="UP000292082">
    <property type="component" value="Unassembled WGS sequence"/>
</dbReference>
<accession>A0A4Q9Q0J0</accession>
<name>A0A4Q9Q0J0_9APHY</name>
<dbReference type="AlphaFoldDB" id="A0A4Q9Q0J0"/>
<gene>
    <name evidence="2" type="ORF">BD310DRAFT_359120</name>
</gene>
<evidence type="ECO:0000256" key="1">
    <source>
        <dbReference type="SAM" id="MobiDB-lite"/>
    </source>
</evidence>
<feature type="compositionally biased region" description="Basic and acidic residues" evidence="1">
    <location>
        <begin position="132"/>
        <end position="147"/>
    </location>
</feature>
<keyword evidence="3" id="KW-1185">Reference proteome</keyword>